<evidence type="ECO:0000259" key="8">
    <source>
        <dbReference type="Pfam" id="PF01551"/>
    </source>
</evidence>
<keyword evidence="6" id="KW-0482">Metalloprotease</keyword>
<dbReference type="CDD" id="cd12797">
    <property type="entry name" value="M23_peptidase"/>
    <property type="match status" value="1"/>
</dbReference>
<evidence type="ECO:0000256" key="3">
    <source>
        <dbReference type="ARBA" id="ARBA00022723"/>
    </source>
</evidence>
<dbReference type="GO" id="GO:0006508">
    <property type="term" value="P:proteolysis"/>
    <property type="evidence" value="ECO:0007669"/>
    <property type="project" value="UniProtKB-KW"/>
</dbReference>
<dbReference type="EMBL" id="PFWT01000009">
    <property type="protein sequence ID" value="PJA46451.1"/>
    <property type="molecule type" value="Genomic_DNA"/>
</dbReference>
<organism evidence="9 10">
    <name type="scientific">Candidatus Uhrbacteria bacterium CG_4_9_14_3_um_filter_41_35</name>
    <dbReference type="NCBI Taxonomy" id="1975034"/>
    <lineage>
        <taxon>Bacteria</taxon>
        <taxon>Candidatus Uhriibacteriota</taxon>
    </lineage>
</organism>
<dbReference type="PANTHER" id="PTHR21666">
    <property type="entry name" value="PEPTIDASE-RELATED"/>
    <property type="match status" value="1"/>
</dbReference>
<keyword evidence="2" id="KW-0645">Protease</keyword>
<dbReference type="Proteomes" id="UP000231263">
    <property type="component" value="Unassembled WGS sequence"/>
</dbReference>
<dbReference type="Pfam" id="PF01551">
    <property type="entry name" value="Peptidase_M23"/>
    <property type="match status" value="1"/>
</dbReference>
<evidence type="ECO:0000256" key="4">
    <source>
        <dbReference type="ARBA" id="ARBA00022801"/>
    </source>
</evidence>
<keyword evidence="4" id="KW-0378">Hydrolase</keyword>
<feature type="region of interest" description="Disordered" evidence="7">
    <location>
        <begin position="30"/>
        <end position="51"/>
    </location>
</feature>
<comment type="cofactor">
    <cofactor evidence="1">
        <name>Zn(2+)</name>
        <dbReference type="ChEBI" id="CHEBI:29105"/>
    </cofactor>
</comment>
<dbReference type="GO" id="GO:0004222">
    <property type="term" value="F:metalloendopeptidase activity"/>
    <property type="evidence" value="ECO:0007669"/>
    <property type="project" value="TreeGrafter"/>
</dbReference>
<evidence type="ECO:0000313" key="9">
    <source>
        <dbReference type="EMBL" id="PJA46451.1"/>
    </source>
</evidence>
<sequence>MKKILLLILLIGSVTGIYYVSHTKLEAQDLSGDEHPADQNQEPEEQKPNIQTEEYTIGDGDTFTVAMEALGIDYSDALKIVETAEPIFDFTKVKLGKTIKLISEDGVRKRLEYEPNTDQLFVVDLQNNFQTTEQEIPYDISVVTDKITITKSMYVDWLNANLPEMAVIKFADVFAWEVDFSVQVQPGDTLKVMYEKRTRDGIPAGVGNIIKGEFVNSGEHYFAYRYVDANGKVSYYTENGGSLVKQFLKAPLSFTRITSGYTDSRFHPTLERTMPHRAIDYAAPIGTPIMAVADGTVTFAKWNGCFGNNIDLKHNSVYETQYAHLSKFSVVAGQTVHQGDIIGYTGTTGCSTGPHLHYQVRVNGTLVNPLEVDFPEGDPIPEDQMADFLKQKDEIDAQW</sequence>
<evidence type="ECO:0000256" key="5">
    <source>
        <dbReference type="ARBA" id="ARBA00022833"/>
    </source>
</evidence>
<name>A0A2M7XF02_9BACT</name>
<evidence type="ECO:0000256" key="7">
    <source>
        <dbReference type="SAM" id="MobiDB-lite"/>
    </source>
</evidence>
<evidence type="ECO:0000313" key="10">
    <source>
        <dbReference type="Proteomes" id="UP000231263"/>
    </source>
</evidence>
<dbReference type="SUPFAM" id="SSF51261">
    <property type="entry name" value="Duplicated hybrid motif"/>
    <property type="match status" value="1"/>
</dbReference>
<dbReference type="InterPro" id="IPR011055">
    <property type="entry name" value="Dup_hybrid_motif"/>
</dbReference>
<keyword evidence="3" id="KW-0479">Metal-binding</keyword>
<evidence type="ECO:0000256" key="2">
    <source>
        <dbReference type="ARBA" id="ARBA00022670"/>
    </source>
</evidence>
<evidence type="ECO:0000256" key="6">
    <source>
        <dbReference type="ARBA" id="ARBA00023049"/>
    </source>
</evidence>
<comment type="caution">
    <text evidence="9">The sequence shown here is derived from an EMBL/GenBank/DDBJ whole genome shotgun (WGS) entry which is preliminary data.</text>
</comment>
<dbReference type="PANTHER" id="PTHR21666:SF288">
    <property type="entry name" value="CELL DIVISION PROTEIN YTFB"/>
    <property type="match status" value="1"/>
</dbReference>
<evidence type="ECO:0000256" key="1">
    <source>
        <dbReference type="ARBA" id="ARBA00001947"/>
    </source>
</evidence>
<dbReference type="InterPro" id="IPR050570">
    <property type="entry name" value="Cell_wall_metabolism_enzyme"/>
</dbReference>
<dbReference type="GO" id="GO:0046872">
    <property type="term" value="F:metal ion binding"/>
    <property type="evidence" value="ECO:0007669"/>
    <property type="project" value="UniProtKB-KW"/>
</dbReference>
<dbReference type="AlphaFoldDB" id="A0A2M7XF02"/>
<dbReference type="InterPro" id="IPR016047">
    <property type="entry name" value="M23ase_b-sheet_dom"/>
</dbReference>
<accession>A0A2M7XF02</accession>
<dbReference type="Gene3D" id="3.10.450.350">
    <property type="match status" value="1"/>
</dbReference>
<reference evidence="10" key="1">
    <citation type="submission" date="2017-09" db="EMBL/GenBank/DDBJ databases">
        <title>Depth-based differentiation of microbial function through sediment-hosted aquifers and enrichment of novel symbionts in the deep terrestrial subsurface.</title>
        <authorList>
            <person name="Probst A.J."/>
            <person name="Ladd B."/>
            <person name="Jarett J.K."/>
            <person name="Geller-Mcgrath D.E."/>
            <person name="Sieber C.M.K."/>
            <person name="Emerson J.B."/>
            <person name="Anantharaman K."/>
            <person name="Thomas B.C."/>
            <person name="Malmstrom R."/>
            <person name="Stieglmeier M."/>
            <person name="Klingl A."/>
            <person name="Woyke T."/>
            <person name="Ryan C.M."/>
            <person name="Banfield J.F."/>
        </authorList>
    </citation>
    <scope>NUCLEOTIDE SEQUENCE [LARGE SCALE GENOMIC DNA]</scope>
</reference>
<gene>
    <name evidence="9" type="ORF">CO173_01655</name>
</gene>
<dbReference type="Gene3D" id="2.70.70.10">
    <property type="entry name" value="Glucose Permease (Domain IIA)"/>
    <property type="match status" value="1"/>
</dbReference>
<proteinExistence type="predicted"/>
<keyword evidence="5" id="KW-0862">Zinc</keyword>
<protein>
    <recommendedName>
        <fullName evidence="8">M23ase beta-sheet core domain-containing protein</fullName>
    </recommendedName>
</protein>
<feature type="domain" description="M23ase beta-sheet core" evidence="8">
    <location>
        <begin position="275"/>
        <end position="369"/>
    </location>
</feature>